<dbReference type="InterPro" id="IPR036427">
    <property type="entry name" value="Bromodomain-like_sf"/>
</dbReference>
<feature type="region of interest" description="Disordered" evidence="2">
    <location>
        <begin position="162"/>
        <end position="213"/>
    </location>
</feature>
<accession>A0A316VZN2</accession>
<reference evidence="3 4" key="1">
    <citation type="journal article" date="2018" name="Mol. Biol. Evol.">
        <title>Broad Genomic Sampling Reveals a Smut Pathogenic Ancestry of the Fungal Clade Ustilaginomycotina.</title>
        <authorList>
            <person name="Kijpornyongpan T."/>
            <person name="Mondo S.J."/>
            <person name="Barry K."/>
            <person name="Sandor L."/>
            <person name="Lee J."/>
            <person name="Lipzen A."/>
            <person name="Pangilinan J."/>
            <person name="LaButti K."/>
            <person name="Hainaut M."/>
            <person name="Henrissat B."/>
            <person name="Grigoriev I.V."/>
            <person name="Spatafora J.W."/>
            <person name="Aime M.C."/>
        </authorList>
    </citation>
    <scope>NUCLEOTIDE SEQUENCE [LARGE SCALE GENOMIC DNA]</scope>
    <source>
        <strain evidence="3 4">MCA 4658</strain>
    </source>
</reference>
<feature type="compositionally biased region" description="Basic and acidic residues" evidence="2">
    <location>
        <begin position="162"/>
        <end position="173"/>
    </location>
</feature>
<dbReference type="InParanoid" id="A0A316VZN2"/>
<dbReference type="OrthoDB" id="2555328at2759"/>
<feature type="compositionally biased region" description="Polar residues" evidence="2">
    <location>
        <begin position="970"/>
        <end position="984"/>
    </location>
</feature>
<feature type="region of interest" description="Disordered" evidence="2">
    <location>
        <begin position="702"/>
        <end position="728"/>
    </location>
</feature>
<organism evidence="3 4">
    <name type="scientific">Ceraceosorus guamensis</name>
    <dbReference type="NCBI Taxonomy" id="1522189"/>
    <lineage>
        <taxon>Eukaryota</taxon>
        <taxon>Fungi</taxon>
        <taxon>Dikarya</taxon>
        <taxon>Basidiomycota</taxon>
        <taxon>Ustilaginomycotina</taxon>
        <taxon>Exobasidiomycetes</taxon>
        <taxon>Ceraceosorales</taxon>
        <taxon>Ceraceosoraceae</taxon>
        <taxon>Ceraceosorus</taxon>
    </lineage>
</organism>
<feature type="region of interest" description="Disordered" evidence="2">
    <location>
        <begin position="119"/>
        <end position="148"/>
    </location>
</feature>
<keyword evidence="4" id="KW-1185">Reference proteome</keyword>
<feature type="region of interest" description="Disordered" evidence="2">
    <location>
        <begin position="262"/>
        <end position="345"/>
    </location>
</feature>
<sequence length="1005" mass="105952">MSVASSSQVSAPGVASPQRAVFLRGSAQDSKQYFTALDSDLETLVSKARRLFPAPSNSDTAQLALASNQEAIICPDSLPFIQDRETLIVRWVPSTPRSVLRASSSKGVRWDSTIDRKDVTGSARGADSMAKINVGPTPSGIRGPAARAAHAKRVLAEQKRIREEEEAAERHAQTESVTKGAAASGSEAQCAEQPMPSALAEASTNPPFDDNRSNRHLEISDAIVGATSTSAGGKENVEAIPSLAPLEGIDVSNLSKLDNVETHGPVSATADCDPPSAPGSAQLTQEPRLRHGAAFATDASTNSEGSKDARSPPLVHHEGSPSEKAVDVARQRGSPSTMQQELEPGKSACGMPTDAAHGVAAARDCTAEGEADAVASTALVGTLPSNSPPRHTSPRGTTLVAIDTNARESIDDNDGDNTGGSSPIASPTRDIGANPFRGSTKSQVLSAGRSPVLGPNSETRSHGPVKCSPDAQDVYTEQLSTAYRSMSAILASMLGHPANMLTKKGMPSDFSAYSKQRSRYLDFDIIAHNIDSRSYSALLTPSSTHRSALSSFDSFTDDLSCFWTNIRGFFGPHSAEHRCATQLERFAGLTIAEWRKRIESASRASEARARSMRSKTSDNLHSDEGVSVTPFASRIPSSSARKAPRESPALVRLRKRPASSGEPTAAQYAAFLAGAHSSVAKSFQPPLYRAAVQREEPHTKFASVLHDSPNSDARSRLSPSPSPAPTSTLFKASLSGTENALSVVQNDRPQGAVDALLPSSPLLSRASSPTEAKHIAELAVAAQHGGSSPGRQASPTPSASAAPPQSTRPVVCIGGSSDTELTLSDEDDASAVEEELLSQSSADQSPSKKKRAAPLHRKIMDSKLARHSGAEHDLTLGRRMLRSRSRREAGGGLESAPAPSQNMQKATAFTLSGVDTSEDELSPYESEEEPTSGPSSEGEASDSEAACSRAGKRRQRRVTTTPKALLTGRRSGTQSAQDLSQSRASARRNVAKPRFSPVYLAKSQN</sequence>
<evidence type="ECO:0000256" key="2">
    <source>
        <dbReference type="SAM" id="MobiDB-lite"/>
    </source>
</evidence>
<evidence type="ECO:0000313" key="4">
    <source>
        <dbReference type="Proteomes" id="UP000245783"/>
    </source>
</evidence>
<proteinExistence type="predicted"/>
<protein>
    <recommendedName>
        <fullName evidence="5">Bromo domain-containing protein</fullName>
    </recommendedName>
</protein>
<evidence type="ECO:0008006" key="5">
    <source>
        <dbReference type="Google" id="ProtNLM"/>
    </source>
</evidence>
<feature type="compositionally biased region" description="Basic residues" evidence="2">
    <location>
        <begin position="847"/>
        <end position="857"/>
    </location>
</feature>
<dbReference type="Gene3D" id="1.20.920.10">
    <property type="entry name" value="Bromodomain-like"/>
    <property type="match status" value="1"/>
</dbReference>
<feature type="region of interest" description="Disordered" evidence="2">
    <location>
        <begin position="407"/>
        <end position="471"/>
    </location>
</feature>
<name>A0A316VZN2_9BASI</name>
<evidence type="ECO:0000256" key="1">
    <source>
        <dbReference type="ARBA" id="ARBA00023117"/>
    </source>
</evidence>
<dbReference type="Proteomes" id="UP000245783">
    <property type="component" value="Unassembled WGS sequence"/>
</dbReference>
<dbReference type="RefSeq" id="XP_025368125.1">
    <property type="nucleotide sequence ID" value="XM_025514401.1"/>
</dbReference>
<feature type="region of interest" description="Disordered" evidence="2">
    <location>
        <begin position="602"/>
        <end position="659"/>
    </location>
</feature>
<dbReference type="EMBL" id="KZ819402">
    <property type="protein sequence ID" value="PWN40965.1"/>
    <property type="molecule type" value="Genomic_DNA"/>
</dbReference>
<evidence type="ECO:0000313" key="3">
    <source>
        <dbReference type="EMBL" id="PWN40965.1"/>
    </source>
</evidence>
<dbReference type="GeneID" id="37036271"/>
<dbReference type="AlphaFoldDB" id="A0A316VZN2"/>
<dbReference type="STRING" id="1522189.A0A316VZN2"/>
<feature type="region of interest" description="Disordered" evidence="2">
    <location>
        <begin position="781"/>
        <end position="1005"/>
    </location>
</feature>
<keyword evidence="1" id="KW-0103">Bromodomain</keyword>
<feature type="compositionally biased region" description="Low complexity" evidence="2">
    <location>
        <begin position="931"/>
        <end position="948"/>
    </location>
</feature>
<feature type="compositionally biased region" description="Acidic residues" evidence="2">
    <location>
        <begin position="916"/>
        <end position="930"/>
    </location>
</feature>
<feature type="compositionally biased region" description="Polar residues" evidence="2">
    <location>
        <begin position="898"/>
        <end position="915"/>
    </location>
</feature>
<feature type="compositionally biased region" description="Acidic residues" evidence="2">
    <location>
        <begin position="823"/>
        <end position="836"/>
    </location>
</feature>
<feature type="compositionally biased region" description="Basic and acidic residues" evidence="2">
    <location>
        <begin position="305"/>
        <end position="330"/>
    </location>
</feature>
<feature type="compositionally biased region" description="Basic and acidic residues" evidence="2">
    <location>
        <begin position="858"/>
        <end position="876"/>
    </location>
</feature>
<dbReference type="GO" id="GO:0006325">
    <property type="term" value="P:chromatin organization"/>
    <property type="evidence" value="ECO:0007669"/>
    <property type="project" value="UniProtKB-ARBA"/>
</dbReference>
<gene>
    <name evidence="3" type="ORF">IE81DRAFT_325054</name>
</gene>
<feature type="compositionally biased region" description="Basic and acidic residues" evidence="2">
    <location>
        <begin position="602"/>
        <end position="624"/>
    </location>
</feature>
<feature type="compositionally biased region" description="Low complexity" evidence="2">
    <location>
        <begin position="792"/>
        <end position="807"/>
    </location>
</feature>